<dbReference type="Proteomes" id="UP001614394">
    <property type="component" value="Unassembled WGS sequence"/>
</dbReference>
<reference evidence="1 2" key="1">
    <citation type="submission" date="2024-10" db="EMBL/GenBank/DDBJ databases">
        <title>The Natural Products Discovery Center: Release of the First 8490 Sequenced Strains for Exploring Actinobacteria Biosynthetic Diversity.</title>
        <authorList>
            <person name="Kalkreuter E."/>
            <person name="Kautsar S.A."/>
            <person name="Yang D."/>
            <person name="Bader C.D."/>
            <person name="Teijaro C.N."/>
            <person name="Fluegel L."/>
            <person name="Davis C.M."/>
            <person name="Simpson J.R."/>
            <person name="Lauterbach L."/>
            <person name="Steele A.D."/>
            <person name="Gui C."/>
            <person name="Meng S."/>
            <person name="Li G."/>
            <person name="Viehrig K."/>
            <person name="Ye F."/>
            <person name="Su P."/>
            <person name="Kiefer A.F."/>
            <person name="Nichols A."/>
            <person name="Cepeda A.J."/>
            <person name="Yan W."/>
            <person name="Fan B."/>
            <person name="Jiang Y."/>
            <person name="Adhikari A."/>
            <person name="Zheng C.-J."/>
            <person name="Schuster L."/>
            <person name="Cowan T.M."/>
            <person name="Smanski M.J."/>
            <person name="Chevrette M.G."/>
            <person name="De Carvalho L.P.S."/>
            <person name="Shen B."/>
        </authorList>
    </citation>
    <scope>NUCLEOTIDE SEQUENCE [LARGE SCALE GENOMIC DNA]</scope>
    <source>
        <strain evidence="1 2">NPDC053399</strain>
    </source>
</reference>
<sequence>MTDTAIEIRTQITRLRALSDGTGLKGDYADALQDGADRLRDKLGKVADRYEAVAVKVSAWAEAVEDAQHQTVAAHRAATAAHDVITPLDALPEADLTPTQKSDLDHARASLIRAQAAFDGAVGDYESDARRLSGAIEDLLDDSLEDSCWSWTSNLLERNAAWINEALEIIGWIATVVAIAAVLIACAPTAPAWLALAASWAIAGAEAATYGTALVHTALAATGNGTWADVGLDVVAILTLRMGKAAEQGVTAGVDATRVASRQAAKDAVSAARAEQSGARQEIARELRNRSISKPRRQFLEGRLKQMNREARAAARYPTQHVPEVSRAEIWRAGGSRSTAVAEKVGAHELAKHSADPAVQAAAQRLNRSAVKNSAAFAVGTGADLADKGAGSSDLFDGKPNLAQYDDGKHFFQFHTSWVDPDSAPTVMAGARN</sequence>
<evidence type="ECO:0000313" key="2">
    <source>
        <dbReference type="Proteomes" id="UP001614394"/>
    </source>
</evidence>
<dbReference type="RefSeq" id="WP_399644044.1">
    <property type="nucleotide sequence ID" value="NZ_JBITYG010000001.1"/>
</dbReference>
<proteinExistence type="predicted"/>
<keyword evidence="2" id="KW-1185">Reference proteome</keyword>
<accession>A0ABW8BZK4</accession>
<comment type="caution">
    <text evidence="1">The sequence shown here is derived from an EMBL/GenBank/DDBJ whole genome shotgun (WGS) entry which is preliminary data.</text>
</comment>
<dbReference type="EMBL" id="JBITYG010000001">
    <property type="protein sequence ID" value="MFI9099591.1"/>
    <property type="molecule type" value="Genomic_DNA"/>
</dbReference>
<gene>
    <name evidence="1" type="ORF">ACIGXA_03630</name>
</gene>
<protein>
    <submittedName>
        <fullName evidence="1">Uncharacterized protein</fullName>
    </submittedName>
</protein>
<name>A0ABW8BZK4_9ACTN</name>
<evidence type="ECO:0000313" key="1">
    <source>
        <dbReference type="EMBL" id="MFI9099591.1"/>
    </source>
</evidence>
<organism evidence="1 2">
    <name type="scientific">Streptomyces fildesensis</name>
    <dbReference type="NCBI Taxonomy" id="375757"/>
    <lineage>
        <taxon>Bacteria</taxon>
        <taxon>Bacillati</taxon>
        <taxon>Actinomycetota</taxon>
        <taxon>Actinomycetes</taxon>
        <taxon>Kitasatosporales</taxon>
        <taxon>Streptomycetaceae</taxon>
        <taxon>Streptomyces</taxon>
    </lineage>
</organism>